<evidence type="ECO:0000256" key="3">
    <source>
        <dbReference type="ARBA" id="ARBA00012513"/>
    </source>
</evidence>
<keyword evidence="7" id="KW-0808">Transferase</keyword>
<evidence type="ECO:0000259" key="15">
    <source>
        <dbReference type="PROSITE" id="PS50011"/>
    </source>
</evidence>
<keyword evidence="9" id="KW-0418">Kinase</keyword>
<name>M1WGY0_CLAP2</name>
<dbReference type="SUPFAM" id="SSF56112">
    <property type="entry name" value="Protein kinase-like (PK-like)"/>
    <property type="match status" value="2"/>
</dbReference>
<evidence type="ECO:0000256" key="8">
    <source>
        <dbReference type="ARBA" id="ARBA00022741"/>
    </source>
</evidence>
<evidence type="ECO:0000256" key="7">
    <source>
        <dbReference type="ARBA" id="ARBA00022679"/>
    </source>
</evidence>
<feature type="domain" description="Protein kinase" evidence="15">
    <location>
        <begin position="281"/>
        <end position="574"/>
    </location>
</feature>
<evidence type="ECO:0000313" key="17">
    <source>
        <dbReference type="Proteomes" id="UP000016801"/>
    </source>
</evidence>
<evidence type="ECO:0000256" key="5">
    <source>
        <dbReference type="ARBA" id="ARBA00019973"/>
    </source>
</evidence>
<proteinExistence type="predicted"/>
<comment type="catalytic activity">
    <reaction evidence="14">
        <text>L-seryl-[protein] + ATP = O-phospho-L-seryl-[protein] + ADP + H(+)</text>
        <dbReference type="Rhea" id="RHEA:17989"/>
        <dbReference type="Rhea" id="RHEA-COMP:9863"/>
        <dbReference type="Rhea" id="RHEA-COMP:11604"/>
        <dbReference type="ChEBI" id="CHEBI:15378"/>
        <dbReference type="ChEBI" id="CHEBI:29999"/>
        <dbReference type="ChEBI" id="CHEBI:30616"/>
        <dbReference type="ChEBI" id="CHEBI:83421"/>
        <dbReference type="ChEBI" id="CHEBI:456216"/>
        <dbReference type="EC" id="2.7.11.1"/>
    </reaction>
</comment>
<keyword evidence="17" id="KW-1185">Reference proteome</keyword>
<evidence type="ECO:0000256" key="10">
    <source>
        <dbReference type="ARBA" id="ARBA00022840"/>
    </source>
</evidence>
<dbReference type="OrthoDB" id="4062651at2759"/>
<dbReference type="InterPro" id="IPR008266">
    <property type="entry name" value="Tyr_kinase_AS"/>
</dbReference>
<keyword evidence="8" id="KW-0547">Nucleotide-binding</keyword>
<comment type="function">
    <text evidence="1">Component of the EKC/KEOPS complex that is required for the formation of a threonylcarbamoyl group on adenosine at position 37 (t(6)A37) in tRNAs that read codons beginning with adenine. The complex is probably involved in the transfer of the threonylcarbamoyl moiety of threonylcarbamoyl-AMP (TC-AMP) to the N6 group of A37. BUD32 has ATPase activity in the context of the EKC/KEOPS complex and likely plays a supporting role to the catalytic subunit KAE1. The EKC/KEOPS complex also promotes both telomere uncapping and telomere elongation. The complex is required for efficient recruitment of transcriptional coactivators.</text>
</comment>
<dbReference type="PROSITE" id="PS50011">
    <property type="entry name" value="PROTEIN_KINASE_DOM"/>
    <property type="match status" value="2"/>
</dbReference>
<evidence type="ECO:0000256" key="6">
    <source>
        <dbReference type="ARBA" id="ARBA00022527"/>
    </source>
</evidence>
<dbReference type="Proteomes" id="UP000016801">
    <property type="component" value="Unassembled WGS sequence"/>
</dbReference>
<dbReference type="HOGENOM" id="CLU_466907_0_0_1"/>
<dbReference type="Pfam" id="PF00069">
    <property type="entry name" value="Pkinase"/>
    <property type="match status" value="2"/>
</dbReference>
<keyword evidence="10" id="KW-0067">ATP-binding</keyword>
<comment type="subunit">
    <text evidence="2">Component of the EKC/KEOPS complex composed of at least BUD32, CGI121, GON7, KAE1 and PCC1; the whole complex dimerizes.</text>
</comment>
<dbReference type="VEuPathDB" id="FungiDB:CPUR_06049"/>
<evidence type="ECO:0000256" key="4">
    <source>
        <dbReference type="ARBA" id="ARBA00013948"/>
    </source>
</evidence>
<reference evidence="16 17" key="1">
    <citation type="journal article" date="2013" name="PLoS Genet.">
        <title>Plant-symbiotic fungi as chemical engineers: Multi-genome analysis of the Clavicipitaceae reveals dynamics of alkaloid loci.</title>
        <authorList>
            <person name="Schardl C.L."/>
            <person name="Young C.A."/>
            <person name="Hesse U."/>
            <person name="Amyotte S.G."/>
            <person name="Andreeva K."/>
            <person name="Calie P.J."/>
            <person name="Fleetwood D.J."/>
            <person name="Haws D.C."/>
            <person name="Moore N."/>
            <person name="Oeser B."/>
            <person name="Panaccione D.G."/>
            <person name="Schweri K.K."/>
            <person name="Voisey C.R."/>
            <person name="Farman M.L."/>
            <person name="Jaromczyk J.W."/>
            <person name="Roe B.A."/>
            <person name="O'Sullivan D.M."/>
            <person name="Scott B."/>
            <person name="Tudzynski P."/>
            <person name="An Z."/>
            <person name="Arnaoudova E.G."/>
            <person name="Bullock C.T."/>
            <person name="Charlton N.D."/>
            <person name="Chen L."/>
            <person name="Cox M."/>
            <person name="Dinkins R.D."/>
            <person name="Florea S."/>
            <person name="Glenn A.E."/>
            <person name="Gordon A."/>
            <person name="Gueldener U."/>
            <person name="Harris D.R."/>
            <person name="Hollin W."/>
            <person name="Jaromczyk J."/>
            <person name="Johnson R.D."/>
            <person name="Khan A.K."/>
            <person name="Leistner E."/>
            <person name="Leuchtmann A."/>
            <person name="Li C."/>
            <person name="Liu J."/>
            <person name="Liu J."/>
            <person name="Liu M."/>
            <person name="Mace W."/>
            <person name="Machado C."/>
            <person name="Nagabhyru P."/>
            <person name="Pan J."/>
            <person name="Schmid J."/>
            <person name="Sugawara K."/>
            <person name="Steiner U."/>
            <person name="Takach J.E."/>
            <person name="Tanaka E."/>
            <person name="Webb J.S."/>
            <person name="Wilson E.V."/>
            <person name="Wiseman J.L."/>
            <person name="Yoshida R."/>
            <person name="Zeng Z."/>
        </authorList>
    </citation>
    <scope>NUCLEOTIDE SEQUENCE [LARGE SCALE GENOMIC DNA]</scope>
    <source>
        <strain evidence="16 17">20.1</strain>
    </source>
</reference>
<dbReference type="eggNOG" id="KOG0198">
    <property type="taxonomic scope" value="Eukaryota"/>
</dbReference>
<evidence type="ECO:0000256" key="12">
    <source>
        <dbReference type="ARBA" id="ARBA00033194"/>
    </source>
</evidence>
<keyword evidence="6" id="KW-0723">Serine/threonine-protein kinase</keyword>
<dbReference type="Gene3D" id="1.10.510.10">
    <property type="entry name" value="Transferase(Phosphotransferase) domain 1"/>
    <property type="match status" value="2"/>
</dbReference>
<dbReference type="GO" id="GO:0004674">
    <property type="term" value="F:protein serine/threonine kinase activity"/>
    <property type="evidence" value="ECO:0007669"/>
    <property type="project" value="UniProtKB-KW"/>
</dbReference>
<organism evidence="16 17">
    <name type="scientific">Claviceps purpurea (strain 20.1)</name>
    <name type="common">Ergot fungus</name>
    <name type="synonym">Sphacelia segetum</name>
    <dbReference type="NCBI Taxonomy" id="1111077"/>
    <lineage>
        <taxon>Eukaryota</taxon>
        <taxon>Fungi</taxon>
        <taxon>Dikarya</taxon>
        <taxon>Ascomycota</taxon>
        <taxon>Pezizomycotina</taxon>
        <taxon>Sordariomycetes</taxon>
        <taxon>Hypocreomycetidae</taxon>
        <taxon>Hypocreales</taxon>
        <taxon>Clavicipitaceae</taxon>
        <taxon>Claviceps</taxon>
    </lineage>
</organism>
<gene>
    <name evidence="16" type="ORF">CPUR_06049</name>
</gene>
<dbReference type="GO" id="GO:0005524">
    <property type="term" value="F:ATP binding"/>
    <property type="evidence" value="ECO:0007669"/>
    <property type="project" value="UniProtKB-KW"/>
</dbReference>
<comment type="catalytic activity">
    <reaction evidence="13">
        <text>L-threonyl-[protein] + ATP = O-phospho-L-threonyl-[protein] + ADP + H(+)</text>
        <dbReference type="Rhea" id="RHEA:46608"/>
        <dbReference type="Rhea" id="RHEA-COMP:11060"/>
        <dbReference type="Rhea" id="RHEA-COMP:11605"/>
        <dbReference type="ChEBI" id="CHEBI:15378"/>
        <dbReference type="ChEBI" id="CHEBI:30013"/>
        <dbReference type="ChEBI" id="CHEBI:30616"/>
        <dbReference type="ChEBI" id="CHEBI:61977"/>
        <dbReference type="ChEBI" id="CHEBI:456216"/>
        <dbReference type="EC" id="2.7.11.1"/>
    </reaction>
</comment>
<dbReference type="InterPro" id="IPR000719">
    <property type="entry name" value="Prot_kinase_dom"/>
</dbReference>
<evidence type="ECO:0000313" key="16">
    <source>
        <dbReference type="EMBL" id="CCE32189.1"/>
    </source>
</evidence>
<evidence type="ECO:0000256" key="2">
    <source>
        <dbReference type="ARBA" id="ARBA00011534"/>
    </source>
</evidence>
<evidence type="ECO:0000256" key="14">
    <source>
        <dbReference type="ARBA" id="ARBA00048679"/>
    </source>
</evidence>
<dbReference type="EMBL" id="CAGA01000038">
    <property type="protein sequence ID" value="CCE32189.1"/>
    <property type="molecule type" value="Genomic_DNA"/>
</dbReference>
<dbReference type="PANTHER" id="PTHR24361">
    <property type="entry name" value="MITOGEN-ACTIVATED KINASE KINASE KINASE"/>
    <property type="match status" value="1"/>
</dbReference>
<feature type="domain" description="Protein kinase" evidence="15">
    <location>
        <begin position="12"/>
        <end position="268"/>
    </location>
</feature>
<dbReference type="AlphaFoldDB" id="M1WGY0"/>
<dbReference type="PROSITE" id="PS00109">
    <property type="entry name" value="PROTEIN_KINASE_TYR"/>
    <property type="match status" value="1"/>
</dbReference>
<evidence type="ECO:0000256" key="13">
    <source>
        <dbReference type="ARBA" id="ARBA00047899"/>
    </source>
</evidence>
<dbReference type="EC" id="2.7.11.1" evidence="3"/>
<accession>M1WGY0</accession>
<dbReference type="InterPro" id="IPR011009">
    <property type="entry name" value="Kinase-like_dom_sf"/>
</dbReference>
<dbReference type="STRING" id="1111077.M1WGY0"/>
<evidence type="ECO:0000256" key="1">
    <source>
        <dbReference type="ARBA" id="ARBA00003747"/>
    </source>
</evidence>
<evidence type="ECO:0000256" key="9">
    <source>
        <dbReference type="ARBA" id="ARBA00022777"/>
    </source>
</evidence>
<dbReference type="InterPro" id="IPR053235">
    <property type="entry name" value="Ser_Thr_kinase"/>
</dbReference>
<dbReference type="GO" id="GO:0005737">
    <property type="term" value="C:cytoplasm"/>
    <property type="evidence" value="ECO:0007669"/>
    <property type="project" value="TreeGrafter"/>
</dbReference>
<comment type="caution">
    <text evidence="16">The sequence shown here is derived from an EMBL/GenBank/DDBJ whole genome shotgun (WGS) entry which is preliminary data.</text>
</comment>
<protein>
    <recommendedName>
        <fullName evidence="5">EKC/KEOPS complex subunit BUD32</fullName>
        <ecNumber evidence="3">2.7.11.1</ecNumber>
    </recommendedName>
    <alternativeName>
        <fullName evidence="11 12">Atypical Serine/threonine protein kinase BUD32</fullName>
    </alternativeName>
    <alternativeName>
        <fullName evidence="4">EKC/KEOPS complex subunit bud32</fullName>
    </alternativeName>
</protein>
<sequence>MTAYLRVPFRSLGCEERVGFGGGGFVFKISKRVVFKCPTDFGNPAPCQEKQMKECAAQIANEKSKHELLMKHPHPNIVRCILCIPEGFFMERMEGTLQTRLDQDYAPSNRTKARWITQLASALSWIERLGFAHGDLRPANILLTANDNICLADFDASVKIGEQLEAGDEPFVRLNEDFELPQAGPISEQFALGSCIYTIRFGHNPLSELDPPVRVRKLIKNELPSADNDAEFRGVTRSCWQGQYASVSAAYDDIKARCDGLGYDTEFFSDVSKDLIHDMPSLLAEWFGAGGFVFKISKRVVFKCPTDFKNPATCQEKQMKECAAQIANEKSKHELLMKHPHPNIVRCILCIPEGFFMERMEGTLQARLDQDYAPSNRTKARWITQIASALSWIEGLGFVHGDLRPANILLTANDNICLADFDASVKIGEQLEAGGEPFVRLNEDFDLPQAGPISEQFALGSCIYTIRFGHNPLSELDPPVRVRKLVKNELPSTDNDAEFGGVTRSCWQGQYASVSAAYDDIKARCDGLGYHTESFSDVSKNLIHDMPSLLAECQDFIARERGTGDCLKSSHISGTTCPPLEASA</sequence>
<dbReference type="PANTHER" id="PTHR24361:SF433">
    <property type="entry name" value="PROTEIN KINASE DOMAIN-CONTAINING PROTEIN"/>
    <property type="match status" value="1"/>
</dbReference>
<evidence type="ECO:0000256" key="11">
    <source>
        <dbReference type="ARBA" id="ARBA00030980"/>
    </source>
</evidence>